<accession>A0A936K763</accession>
<name>A0A936K763_9BACT</name>
<proteinExistence type="predicted"/>
<dbReference type="Proteomes" id="UP000709959">
    <property type="component" value="Unassembled WGS sequence"/>
</dbReference>
<evidence type="ECO:0008006" key="3">
    <source>
        <dbReference type="Google" id="ProtNLM"/>
    </source>
</evidence>
<protein>
    <recommendedName>
        <fullName evidence="3">Glycosyl transferase family 28 C-terminal domain-containing protein</fullName>
    </recommendedName>
</protein>
<organism evidence="1 2">
    <name type="scientific">Candidatus Geothrix odensensis</name>
    <dbReference type="NCBI Taxonomy" id="2954440"/>
    <lineage>
        <taxon>Bacteria</taxon>
        <taxon>Pseudomonadati</taxon>
        <taxon>Acidobacteriota</taxon>
        <taxon>Holophagae</taxon>
        <taxon>Holophagales</taxon>
        <taxon>Holophagaceae</taxon>
        <taxon>Geothrix</taxon>
    </lineage>
</organism>
<dbReference type="AlphaFoldDB" id="A0A936K763"/>
<sequence>MSPLLILRVHADLRLGLGHVARALALEEAWRGLGGQACLAITGDDRARRVGGGTHPFLDQPLACEAIYLGEDLLAPLPADLKTRAAVVLVDQWDTTAGFLQALRPLKVAVMEDDTDAHESADLLFQPFLEGVRWPDHPVKVVNGCKVRPFETASGACRVLRGSHFIVVDQSALALRPKRMPLQPLAVHKLLVTFGGSDGPNLAQKAYDTLARLAAEDRWRGACTVLAPNGIQGDPFPGCTVARSLPGLTRRIPDFDALWCSAGVTLAEALCLGVPTAVWGQNERQHGILSDLAMANGCFDLGVGPEADLPIVREALAQWLGPEGQDNRQEQVRDGMALVDGMAASRIAQELWQLTGSSR</sequence>
<dbReference type="Gene3D" id="3.40.50.11190">
    <property type="match status" value="1"/>
</dbReference>
<gene>
    <name evidence="1" type="ORF">IPN91_05470</name>
</gene>
<reference evidence="1 2" key="1">
    <citation type="submission" date="2020-10" db="EMBL/GenBank/DDBJ databases">
        <title>Connecting structure to function with the recovery of over 1000 high-quality activated sludge metagenome-assembled genomes encoding full-length rRNA genes using long-read sequencing.</title>
        <authorList>
            <person name="Singleton C.M."/>
            <person name="Petriglieri F."/>
            <person name="Kristensen J.M."/>
            <person name="Kirkegaard R.H."/>
            <person name="Michaelsen T.Y."/>
            <person name="Andersen M.H."/>
            <person name="Karst S.M."/>
            <person name="Dueholm M.S."/>
            <person name="Nielsen P.H."/>
            <person name="Albertsen M."/>
        </authorList>
    </citation>
    <scope>NUCLEOTIDE SEQUENCE [LARGE SCALE GENOMIC DNA]</scope>
    <source>
        <strain evidence="1">OdNE_18-Q3-R46-58_MAXAC.008</strain>
    </source>
</reference>
<dbReference type="EMBL" id="JADKCH010000003">
    <property type="protein sequence ID" value="MBK8572092.1"/>
    <property type="molecule type" value="Genomic_DNA"/>
</dbReference>
<comment type="caution">
    <text evidence="1">The sequence shown here is derived from an EMBL/GenBank/DDBJ whole genome shotgun (WGS) entry which is preliminary data.</text>
</comment>
<evidence type="ECO:0000313" key="2">
    <source>
        <dbReference type="Proteomes" id="UP000709959"/>
    </source>
</evidence>
<evidence type="ECO:0000313" key="1">
    <source>
        <dbReference type="EMBL" id="MBK8572092.1"/>
    </source>
</evidence>